<dbReference type="Proteomes" id="UP000268162">
    <property type="component" value="Unassembled WGS sequence"/>
</dbReference>
<reference evidence="2" key="1">
    <citation type="journal article" date="2018" name="Nat. Microbiol.">
        <title>Leveraging single-cell genomics to expand the fungal tree of life.</title>
        <authorList>
            <person name="Ahrendt S.R."/>
            <person name="Quandt C.A."/>
            <person name="Ciobanu D."/>
            <person name="Clum A."/>
            <person name="Salamov A."/>
            <person name="Andreopoulos B."/>
            <person name="Cheng J.F."/>
            <person name="Woyke T."/>
            <person name="Pelin A."/>
            <person name="Henrissat B."/>
            <person name="Reynolds N.K."/>
            <person name="Benny G.L."/>
            <person name="Smith M.E."/>
            <person name="James T.Y."/>
            <person name="Grigoriev I.V."/>
        </authorList>
    </citation>
    <scope>NUCLEOTIDE SEQUENCE [LARGE SCALE GENOMIC DNA]</scope>
    <source>
        <strain evidence="2">RSA 468</strain>
    </source>
</reference>
<evidence type="ECO:0000313" key="1">
    <source>
        <dbReference type="EMBL" id="RKP36170.1"/>
    </source>
</evidence>
<name>A0A4P9ZUA7_9FUNG</name>
<gene>
    <name evidence="1" type="ORF">BJ085DRAFT_29965</name>
</gene>
<accession>A0A4P9ZUA7</accession>
<dbReference type="AlphaFoldDB" id="A0A4P9ZUA7"/>
<evidence type="ECO:0000313" key="2">
    <source>
        <dbReference type="Proteomes" id="UP000268162"/>
    </source>
</evidence>
<dbReference type="EMBL" id="ML002706">
    <property type="protein sequence ID" value="RKP36170.1"/>
    <property type="molecule type" value="Genomic_DNA"/>
</dbReference>
<organism evidence="1 2">
    <name type="scientific">Dimargaris cristalligena</name>
    <dbReference type="NCBI Taxonomy" id="215637"/>
    <lineage>
        <taxon>Eukaryota</taxon>
        <taxon>Fungi</taxon>
        <taxon>Fungi incertae sedis</taxon>
        <taxon>Zoopagomycota</taxon>
        <taxon>Kickxellomycotina</taxon>
        <taxon>Dimargaritomycetes</taxon>
        <taxon>Dimargaritales</taxon>
        <taxon>Dimargaritaceae</taxon>
        <taxon>Dimargaris</taxon>
    </lineage>
</organism>
<proteinExistence type="predicted"/>
<protein>
    <submittedName>
        <fullName evidence="1">Uncharacterized protein</fullName>
    </submittedName>
</protein>
<keyword evidence="2" id="KW-1185">Reference proteome</keyword>
<sequence>MNVINLERECTLALRMVVNYYERSFSALHPSLFVIAARNHVMHDSRRPQARLVSLVTHLPPASISPKQAAAWRKIDTVVQADTDLVDINVLPTDLLIHSFVPLFIVKQGTDLLLSRYIVTLWTSGCFPIALYAQLKTTSGPLAEVVNGTLRPLSWLADISSGTLSVLVESHLMLVLAYCASRRRFAPLVEALRTLASTFRYAKVLTVTEGPSFLARSSWSRRQAKRPAPLVLATLVLLDQSKFDVGAMVHRLNDPFFTEVYQTYFMEGDRTQLIAQFQPYYQNDFFHYQMSHNFKVRVYWPAVPEVKAYLESPGAGSYADMAEDSADFLDDGEDLPPYPHP</sequence>